<organism evidence="1 2">
    <name type="scientific">Hydrogenovibrio marinus</name>
    <dbReference type="NCBI Taxonomy" id="28885"/>
    <lineage>
        <taxon>Bacteria</taxon>
        <taxon>Pseudomonadati</taxon>
        <taxon>Pseudomonadota</taxon>
        <taxon>Gammaproteobacteria</taxon>
        <taxon>Thiotrichales</taxon>
        <taxon>Piscirickettsiaceae</taxon>
        <taxon>Hydrogenovibrio</taxon>
    </lineage>
</organism>
<sequence>MKFTEHRDSNILTVKNYQVGGVKVNNDWINHSCYLNQKNLVENWACDTLEALSEARLDELFLLQPEIIILGTGENQQFPAPKYFAYCAQRGIGLEVMDNSAACRTYNVLTTEQREVVLALII</sequence>
<gene>
    <name evidence="1" type="ORF">EI16_02460</name>
</gene>
<evidence type="ECO:0000313" key="1">
    <source>
        <dbReference type="EMBL" id="KDN95187.1"/>
    </source>
</evidence>
<dbReference type="InterPro" id="IPR007523">
    <property type="entry name" value="NDUFAF3/AAMDC"/>
</dbReference>
<dbReference type="Gene3D" id="3.40.1230.10">
    <property type="entry name" value="MTH938-like"/>
    <property type="match status" value="1"/>
</dbReference>
<dbReference type="EMBL" id="JMIU01000001">
    <property type="protein sequence ID" value="KDN95187.1"/>
    <property type="molecule type" value="Genomic_DNA"/>
</dbReference>
<evidence type="ECO:0008006" key="3">
    <source>
        <dbReference type="Google" id="ProtNLM"/>
    </source>
</evidence>
<dbReference type="Pfam" id="PF04430">
    <property type="entry name" value="DUF498"/>
    <property type="match status" value="1"/>
</dbReference>
<accession>A0A066ZNZ5</accession>
<evidence type="ECO:0000313" key="2">
    <source>
        <dbReference type="Proteomes" id="UP000027341"/>
    </source>
</evidence>
<dbReference type="PANTHER" id="PTHR21192">
    <property type="entry name" value="NUCLEAR PROTEIN E3-3"/>
    <property type="match status" value="1"/>
</dbReference>
<dbReference type="AlphaFoldDB" id="A0A066ZNZ5"/>
<dbReference type="RefSeq" id="WP_029909046.1">
    <property type="nucleotide sequence ID" value="NZ_AP020335.1"/>
</dbReference>
<dbReference type="SUPFAM" id="SSF64076">
    <property type="entry name" value="MTH938-like"/>
    <property type="match status" value="1"/>
</dbReference>
<dbReference type="STRING" id="28885.EI16_02460"/>
<name>A0A066ZNZ5_HYDMR</name>
<proteinExistence type="predicted"/>
<dbReference type="Proteomes" id="UP000027341">
    <property type="component" value="Unassembled WGS sequence"/>
</dbReference>
<dbReference type="CDD" id="cd05560">
    <property type="entry name" value="Xcc1710_like"/>
    <property type="match status" value="1"/>
</dbReference>
<reference evidence="1 2" key="1">
    <citation type="submission" date="2014-04" db="EMBL/GenBank/DDBJ databases">
        <title>Draft genome sequence of Hydrogenovibrio marinus MH-110, a model organism for aerobic H2 metabolism.</title>
        <authorList>
            <person name="Cha H.J."/>
            <person name="Jo B.H."/>
            <person name="Hwang B.H."/>
        </authorList>
    </citation>
    <scope>NUCLEOTIDE SEQUENCE [LARGE SCALE GENOMIC DNA]</scope>
    <source>
        <strain evidence="1 2">MH-110</strain>
    </source>
</reference>
<dbReference type="PANTHER" id="PTHR21192:SF2">
    <property type="entry name" value="NADH DEHYDROGENASE [UBIQUINONE] 1 ALPHA SUBCOMPLEX ASSEMBLY FACTOR 3"/>
    <property type="match status" value="1"/>
</dbReference>
<keyword evidence="2" id="KW-1185">Reference proteome</keyword>
<comment type="caution">
    <text evidence="1">The sequence shown here is derived from an EMBL/GenBank/DDBJ whole genome shotgun (WGS) entry which is preliminary data.</text>
</comment>
<dbReference type="InterPro" id="IPR036748">
    <property type="entry name" value="MTH938-like_sf"/>
</dbReference>
<protein>
    <recommendedName>
        <fullName evidence="3">Xcc1710-like domain-containing protein</fullName>
    </recommendedName>
</protein>